<dbReference type="Proteomes" id="UP000624404">
    <property type="component" value="Unassembled WGS sequence"/>
</dbReference>
<keyword evidence="3" id="KW-1185">Reference proteome</keyword>
<organism evidence="2 3">
    <name type="scientific">Sclerotinia trifoliorum</name>
    <dbReference type="NCBI Taxonomy" id="28548"/>
    <lineage>
        <taxon>Eukaryota</taxon>
        <taxon>Fungi</taxon>
        <taxon>Dikarya</taxon>
        <taxon>Ascomycota</taxon>
        <taxon>Pezizomycotina</taxon>
        <taxon>Leotiomycetes</taxon>
        <taxon>Helotiales</taxon>
        <taxon>Sclerotiniaceae</taxon>
        <taxon>Sclerotinia</taxon>
    </lineage>
</organism>
<feature type="region of interest" description="Disordered" evidence="1">
    <location>
        <begin position="1"/>
        <end position="36"/>
    </location>
</feature>
<sequence>MAKKKSKKATSKVKKGYHQKKDGPSDKGSTTEESTIISDADIQNALSNLTLQPDVSVPVTGTSSHASKQAESSQNSSSETANTAGVQEKKPTAAPPCAAEAGHGSNHSTRSQNSIKGLNEVMKEITDAKIPVFNFQGASTSRPSVDQLEKELHMDQLRVMCREYEEASEKSIAEIHKRNHEVLCKFGKWRAELILEAEKFDEMGRIFVLVD</sequence>
<proteinExistence type="predicted"/>
<dbReference type="EMBL" id="CAJHIA010000030">
    <property type="protein sequence ID" value="CAD6447955.1"/>
    <property type="molecule type" value="Genomic_DNA"/>
</dbReference>
<name>A0A8H2ZSZ1_9HELO</name>
<protein>
    <submittedName>
        <fullName evidence="2">0befb940-6894-499f-888c-b3e503d4b58e</fullName>
    </submittedName>
</protein>
<dbReference type="AlphaFoldDB" id="A0A8H2ZSZ1"/>
<comment type="caution">
    <text evidence="2">The sequence shown here is derived from an EMBL/GenBank/DDBJ whole genome shotgun (WGS) entry which is preliminary data.</text>
</comment>
<feature type="compositionally biased region" description="Basic residues" evidence="1">
    <location>
        <begin position="1"/>
        <end position="18"/>
    </location>
</feature>
<feature type="region of interest" description="Disordered" evidence="1">
    <location>
        <begin position="53"/>
        <end position="112"/>
    </location>
</feature>
<evidence type="ECO:0000313" key="2">
    <source>
        <dbReference type="EMBL" id="CAD6447955.1"/>
    </source>
</evidence>
<evidence type="ECO:0000256" key="1">
    <source>
        <dbReference type="SAM" id="MobiDB-lite"/>
    </source>
</evidence>
<feature type="compositionally biased region" description="Low complexity" evidence="1">
    <location>
        <begin position="66"/>
        <end position="84"/>
    </location>
</feature>
<feature type="compositionally biased region" description="Polar residues" evidence="1">
    <location>
        <begin position="53"/>
        <end position="65"/>
    </location>
</feature>
<dbReference type="OrthoDB" id="3552963at2759"/>
<feature type="compositionally biased region" description="Polar residues" evidence="1">
    <location>
        <begin position="27"/>
        <end position="36"/>
    </location>
</feature>
<accession>A0A8H2ZSZ1</accession>
<reference evidence="2" key="1">
    <citation type="submission" date="2020-10" db="EMBL/GenBank/DDBJ databases">
        <authorList>
            <person name="Kusch S."/>
        </authorList>
    </citation>
    <scope>NUCLEOTIDE SEQUENCE</scope>
    <source>
        <strain evidence="2">SwB9</strain>
    </source>
</reference>
<gene>
    <name evidence="2" type="ORF">SCLTRI_LOCUS7747</name>
</gene>
<evidence type="ECO:0000313" key="3">
    <source>
        <dbReference type="Proteomes" id="UP000624404"/>
    </source>
</evidence>